<dbReference type="InterPro" id="IPR036271">
    <property type="entry name" value="Tet_transcr_reg_TetR-rel_C_sf"/>
</dbReference>
<gene>
    <name evidence="6" type="ORF">DFR70_101716</name>
</gene>
<sequence length="201" mass="22491">MDVQQPVDHRKASRRRGEELERAILTATLAELAEVGYSGLTMDRVATRARTSKTVLYRRWAGRAELVMDACELDGAAEVDAPDTGALRSDVLTLLRRVSAKMDTPFGGIMRGLLGEMTRDPDLARLIRERVHRVGSGAIRPILERAVERGEVDRRVLDSRRATVAPDLLRNHFLLFGAPVEDEIIVEIVDEVYLPLVLREP</sequence>
<dbReference type="Gene3D" id="1.10.357.10">
    <property type="entry name" value="Tetracycline Repressor, domain 2"/>
    <property type="match status" value="1"/>
</dbReference>
<keyword evidence="7" id="KW-1185">Reference proteome</keyword>
<evidence type="ECO:0000259" key="5">
    <source>
        <dbReference type="PROSITE" id="PS50977"/>
    </source>
</evidence>
<dbReference type="InterPro" id="IPR011075">
    <property type="entry name" value="TetR_C"/>
</dbReference>
<dbReference type="RefSeq" id="WP_040741778.1">
    <property type="nucleotide sequence ID" value="NZ_QJKF01000001.1"/>
</dbReference>
<evidence type="ECO:0000313" key="7">
    <source>
        <dbReference type="Proteomes" id="UP000247569"/>
    </source>
</evidence>
<dbReference type="InterPro" id="IPR050109">
    <property type="entry name" value="HTH-type_TetR-like_transc_reg"/>
</dbReference>
<feature type="domain" description="HTH tetR-type" evidence="5">
    <location>
        <begin position="18"/>
        <end position="78"/>
    </location>
</feature>
<evidence type="ECO:0000256" key="3">
    <source>
        <dbReference type="ARBA" id="ARBA00023163"/>
    </source>
</evidence>
<dbReference type="PANTHER" id="PTHR30055:SF148">
    <property type="entry name" value="TETR-FAMILY TRANSCRIPTIONAL REGULATOR"/>
    <property type="match status" value="1"/>
</dbReference>
<dbReference type="GO" id="GO:0000976">
    <property type="term" value="F:transcription cis-regulatory region binding"/>
    <property type="evidence" value="ECO:0007669"/>
    <property type="project" value="TreeGrafter"/>
</dbReference>
<comment type="caution">
    <text evidence="6">The sequence shown here is derived from an EMBL/GenBank/DDBJ whole genome shotgun (WGS) entry which is preliminary data.</text>
</comment>
<evidence type="ECO:0000256" key="2">
    <source>
        <dbReference type="ARBA" id="ARBA00023125"/>
    </source>
</evidence>
<dbReference type="InterPro" id="IPR001647">
    <property type="entry name" value="HTH_TetR"/>
</dbReference>
<reference evidence="6 7" key="1">
    <citation type="submission" date="2018-05" db="EMBL/GenBank/DDBJ databases">
        <title>Genomic Encyclopedia of Type Strains, Phase IV (KMG-IV): sequencing the most valuable type-strain genomes for metagenomic binning, comparative biology and taxonomic classification.</title>
        <authorList>
            <person name="Goeker M."/>
        </authorList>
    </citation>
    <scope>NUCLEOTIDE SEQUENCE [LARGE SCALE GENOMIC DNA]</scope>
    <source>
        <strain evidence="6 7">DSM 44704</strain>
    </source>
</reference>
<dbReference type="Pfam" id="PF00440">
    <property type="entry name" value="TetR_N"/>
    <property type="match status" value="1"/>
</dbReference>
<dbReference type="SUPFAM" id="SSF46689">
    <property type="entry name" value="Homeodomain-like"/>
    <property type="match status" value="1"/>
</dbReference>
<dbReference type="PANTHER" id="PTHR30055">
    <property type="entry name" value="HTH-TYPE TRANSCRIPTIONAL REGULATOR RUTR"/>
    <property type="match status" value="1"/>
</dbReference>
<evidence type="ECO:0000256" key="1">
    <source>
        <dbReference type="ARBA" id="ARBA00023015"/>
    </source>
</evidence>
<keyword evidence="3" id="KW-0804">Transcription</keyword>
<keyword evidence="1" id="KW-0805">Transcription regulation</keyword>
<dbReference type="GO" id="GO:0003700">
    <property type="term" value="F:DNA-binding transcription factor activity"/>
    <property type="evidence" value="ECO:0007669"/>
    <property type="project" value="TreeGrafter"/>
</dbReference>
<name>A0A318KZL0_9NOCA</name>
<dbReference type="OrthoDB" id="9796019at2"/>
<dbReference type="InterPro" id="IPR009057">
    <property type="entry name" value="Homeodomain-like_sf"/>
</dbReference>
<dbReference type="EMBL" id="QJKF01000001">
    <property type="protein sequence ID" value="PXX71294.1"/>
    <property type="molecule type" value="Genomic_DNA"/>
</dbReference>
<dbReference type="PROSITE" id="PS50977">
    <property type="entry name" value="HTH_TETR_2"/>
    <property type="match status" value="1"/>
</dbReference>
<feature type="DNA-binding region" description="H-T-H motif" evidence="4">
    <location>
        <begin position="41"/>
        <end position="60"/>
    </location>
</feature>
<proteinExistence type="predicted"/>
<accession>A0A318KZL0</accession>
<dbReference type="AlphaFoldDB" id="A0A318KZL0"/>
<dbReference type="Gene3D" id="1.10.10.60">
    <property type="entry name" value="Homeodomain-like"/>
    <property type="match status" value="1"/>
</dbReference>
<dbReference type="SUPFAM" id="SSF48498">
    <property type="entry name" value="Tetracyclin repressor-like, C-terminal domain"/>
    <property type="match status" value="1"/>
</dbReference>
<evidence type="ECO:0000256" key="4">
    <source>
        <dbReference type="PROSITE-ProRule" id="PRU00335"/>
    </source>
</evidence>
<protein>
    <submittedName>
        <fullName evidence="6">TetR family transcriptional regulator</fullName>
    </submittedName>
</protein>
<evidence type="ECO:0000313" key="6">
    <source>
        <dbReference type="EMBL" id="PXX71294.1"/>
    </source>
</evidence>
<dbReference type="Pfam" id="PF16859">
    <property type="entry name" value="TetR_C_11"/>
    <property type="match status" value="1"/>
</dbReference>
<organism evidence="6 7">
    <name type="scientific">Nocardia tenerifensis</name>
    <dbReference type="NCBI Taxonomy" id="228006"/>
    <lineage>
        <taxon>Bacteria</taxon>
        <taxon>Bacillati</taxon>
        <taxon>Actinomycetota</taxon>
        <taxon>Actinomycetes</taxon>
        <taxon>Mycobacteriales</taxon>
        <taxon>Nocardiaceae</taxon>
        <taxon>Nocardia</taxon>
    </lineage>
</organism>
<keyword evidence="2 4" id="KW-0238">DNA-binding</keyword>
<dbReference type="Proteomes" id="UP000247569">
    <property type="component" value="Unassembled WGS sequence"/>
</dbReference>